<dbReference type="EMBL" id="QEFD01000063">
    <property type="protein sequence ID" value="PVU76893.1"/>
    <property type="molecule type" value="Genomic_DNA"/>
</dbReference>
<evidence type="ECO:0000313" key="2">
    <source>
        <dbReference type="Proteomes" id="UP000245638"/>
    </source>
</evidence>
<dbReference type="GO" id="GO:0005840">
    <property type="term" value="C:ribosome"/>
    <property type="evidence" value="ECO:0007669"/>
    <property type="project" value="UniProtKB-KW"/>
</dbReference>
<accession>A0A2T9X9X4</accession>
<dbReference type="Proteomes" id="UP000245638">
    <property type="component" value="Unassembled WGS sequence"/>
</dbReference>
<organism evidence="1 2">
    <name type="scientific">Acidianus hospitalis</name>
    <dbReference type="NCBI Taxonomy" id="563177"/>
    <lineage>
        <taxon>Archaea</taxon>
        <taxon>Thermoproteota</taxon>
        <taxon>Thermoprotei</taxon>
        <taxon>Sulfolobales</taxon>
        <taxon>Sulfolobaceae</taxon>
        <taxon>Acidianus</taxon>
    </lineage>
</organism>
<feature type="non-terminal residue" evidence="1">
    <location>
        <position position="58"/>
    </location>
</feature>
<dbReference type="InterPro" id="IPR023674">
    <property type="entry name" value="Ribosomal_uL1-like"/>
</dbReference>
<name>A0A2T9X9X4_9CREN</name>
<protein>
    <submittedName>
        <fullName evidence="1">50S ribosomal protein L1</fullName>
    </submittedName>
</protein>
<dbReference type="SUPFAM" id="SSF56808">
    <property type="entry name" value="Ribosomal protein L1"/>
    <property type="match status" value="1"/>
</dbReference>
<reference evidence="1 2" key="1">
    <citation type="journal article" date="2015" name="Appl. Environ. Microbiol.">
        <title>Nanoarchaeota, Their Sulfolobales Host, and Nanoarchaeota Virus Distribution across Yellowstone National Park Hot Springs.</title>
        <authorList>
            <person name="Munson-McGee J.H."/>
            <person name="Field E.K."/>
            <person name="Bateson M."/>
            <person name="Rooney C."/>
            <person name="Stepanauskas R."/>
            <person name="Young M.J."/>
        </authorList>
    </citation>
    <scope>NUCLEOTIDE SEQUENCE [LARGE SCALE GENOMIC DNA]</scope>
    <source>
        <strain evidence="1">SCGC AC-742_N10</strain>
    </source>
</reference>
<dbReference type="AlphaFoldDB" id="A0A2T9X9X4"/>
<keyword evidence="1" id="KW-0687">Ribonucleoprotein</keyword>
<keyword evidence="1" id="KW-0689">Ribosomal protein</keyword>
<gene>
    <name evidence="1" type="ORF">DDW13_02060</name>
</gene>
<dbReference type="Gene3D" id="3.30.190.20">
    <property type="match status" value="1"/>
</dbReference>
<evidence type="ECO:0000313" key="1">
    <source>
        <dbReference type="EMBL" id="PVU76893.1"/>
    </source>
</evidence>
<comment type="caution">
    <text evidence="1">The sequence shown here is derived from an EMBL/GenBank/DDBJ whole genome shotgun (WGS) entry which is preliminary data.</text>
</comment>
<proteinExistence type="predicted"/>
<sequence>MIVPKDNLIEGLKEALSEKNNPKRKFTQSVDLIVTFKDVDMKKGDVKLREMVVLPKIP</sequence>